<feature type="non-terminal residue" evidence="1">
    <location>
        <position position="137"/>
    </location>
</feature>
<evidence type="ECO:0000313" key="2">
    <source>
        <dbReference type="Proteomes" id="UP000652761"/>
    </source>
</evidence>
<dbReference type="AlphaFoldDB" id="A0A843VA74"/>
<name>A0A843VA74_COLES</name>
<gene>
    <name evidence="1" type="ORF">Taro_024057</name>
</gene>
<dbReference type="EMBL" id="NMUH01001340">
    <property type="protein sequence ID" value="MQL91447.1"/>
    <property type="molecule type" value="Genomic_DNA"/>
</dbReference>
<sequence length="137" mass="15391">MYGFVVQFSEWCYGLCFYCLKGDGTSRHDSCECDDLARRDSYFKVTGFTWECVLSKLGYNAFQGYLFSRVPNTGCSGFVPVKESRRVPVPLLVPVGIIVESGLHHQQSNTSTCGALGVCLGLLYLFNDYDMELSMYI</sequence>
<evidence type="ECO:0000313" key="1">
    <source>
        <dbReference type="EMBL" id="MQL91447.1"/>
    </source>
</evidence>
<accession>A0A843VA74</accession>
<organism evidence="1 2">
    <name type="scientific">Colocasia esculenta</name>
    <name type="common">Wild taro</name>
    <name type="synonym">Arum esculentum</name>
    <dbReference type="NCBI Taxonomy" id="4460"/>
    <lineage>
        <taxon>Eukaryota</taxon>
        <taxon>Viridiplantae</taxon>
        <taxon>Streptophyta</taxon>
        <taxon>Embryophyta</taxon>
        <taxon>Tracheophyta</taxon>
        <taxon>Spermatophyta</taxon>
        <taxon>Magnoliopsida</taxon>
        <taxon>Liliopsida</taxon>
        <taxon>Araceae</taxon>
        <taxon>Aroideae</taxon>
        <taxon>Colocasieae</taxon>
        <taxon>Colocasia</taxon>
    </lineage>
</organism>
<proteinExistence type="predicted"/>
<reference evidence="1" key="1">
    <citation type="submission" date="2017-07" db="EMBL/GenBank/DDBJ databases">
        <title>Taro Niue Genome Assembly and Annotation.</title>
        <authorList>
            <person name="Atibalentja N."/>
            <person name="Keating K."/>
            <person name="Fields C.J."/>
        </authorList>
    </citation>
    <scope>NUCLEOTIDE SEQUENCE</scope>
    <source>
        <strain evidence="1">Niue_2</strain>
        <tissue evidence="1">Leaf</tissue>
    </source>
</reference>
<keyword evidence="2" id="KW-1185">Reference proteome</keyword>
<comment type="caution">
    <text evidence="1">The sequence shown here is derived from an EMBL/GenBank/DDBJ whole genome shotgun (WGS) entry which is preliminary data.</text>
</comment>
<dbReference type="Proteomes" id="UP000652761">
    <property type="component" value="Unassembled WGS sequence"/>
</dbReference>
<protein>
    <submittedName>
        <fullName evidence="1">Uncharacterized protein</fullName>
    </submittedName>
</protein>